<proteinExistence type="predicted"/>
<keyword evidence="1" id="KW-0472">Membrane</keyword>
<organism evidence="2">
    <name type="scientific">anaerobic digester metagenome</name>
    <dbReference type="NCBI Taxonomy" id="1263854"/>
    <lineage>
        <taxon>unclassified sequences</taxon>
        <taxon>metagenomes</taxon>
        <taxon>ecological metagenomes</taxon>
    </lineage>
</organism>
<protein>
    <recommendedName>
        <fullName evidence="3">DUF4330 domain-containing protein</fullName>
    </recommendedName>
</protein>
<evidence type="ECO:0008006" key="3">
    <source>
        <dbReference type="Google" id="ProtNLM"/>
    </source>
</evidence>
<name>A0A485M616_9ZZZZ</name>
<reference evidence="2" key="1">
    <citation type="submission" date="2019-03" db="EMBL/GenBank/DDBJ databases">
        <authorList>
            <person name="Hao L."/>
        </authorList>
    </citation>
    <scope>NUCLEOTIDE SEQUENCE</scope>
</reference>
<dbReference type="AlphaFoldDB" id="A0A485M616"/>
<evidence type="ECO:0000256" key="1">
    <source>
        <dbReference type="SAM" id="Phobius"/>
    </source>
</evidence>
<evidence type="ECO:0000313" key="2">
    <source>
        <dbReference type="EMBL" id="VFU16994.1"/>
    </source>
</evidence>
<keyword evidence="1" id="KW-0812">Transmembrane</keyword>
<accession>A0A485M616</accession>
<dbReference type="EMBL" id="CAADRN010000278">
    <property type="protein sequence ID" value="VFU16994.1"/>
    <property type="molecule type" value="Genomic_DNA"/>
</dbReference>
<keyword evidence="1" id="KW-1133">Transmembrane helix</keyword>
<gene>
    <name evidence="2" type="ORF">SCFA_3490001</name>
</gene>
<dbReference type="InterPro" id="IPR025480">
    <property type="entry name" value="DUF4330"/>
</dbReference>
<sequence>MKVIDEKGKLFGLINIIDLLVLLAILLVIGGAAYKIKGQDGSDTARTVRATVLATALRPEMLTGIEVGDRMVSGSSFTDVVIKEFEIRPAYMITTDSQGRRVEAYDPYLKDLLVVVEGKTVISGGTINLGGQEIRSSKDYYIKSLDYDFKGMILDVVVE</sequence>
<feature type="transmembrane region" description="Helical" evidence="1">
    <location>
        <begin position="12"/>
        <end position="34"/>
    </location>
</feature>
<dbReference type="Pfam" id="PF14221">
    <property type="entry name" value="DUF4330"/>
    <property type="match status" value="1"/>
</dbReference>